<feature type="compositionally biased region" description="Low complexity" evidence="1">
    <location>
        <begin position="249"/>
        <end position="260"/>
    </location>
</feature>
<dbReference type="AlphaFoldDB" id="A0A7G2C132"/>
<feature type="region of interest" description="Disordered" evidence="1">
    <location>
        <begin position="137"/>
        <end position="162"/>
    </location>
</feature>
<dbReference type="OrthoDB" id="243127at2759"/>
<dbReference type="Proteomes" id="UP000515908">
    <property type="component" value="Chromosome 01"/>
</dbReference>
<feature type="region of interest" description="Disordered" evidence="1">
    <location>
        <begin position="397"/>
        <end position="439"/>
    </location>
</feature>
<dbReference type="VEuPathDB" id="TriTrypDB:ADEAN_000046000"/>
<dbReference type="InterPro" id="IPR047767">
    <property type="entry name" value="PSP1-like"/>
</dbReference>
<gene>
    <name evidence="3" type="ORF">ADEAN_000046000</name>
</gene>
<accession>A0A7G2C132</accession>
<dbReference type="GO" id="GO:0005737">
    <property type="term" value="C:cytoplasm"/>
    <property type="evidence" value="ECO:0007669"/>
    <property type="project" value="TreeGrafter"/>
</dbReference>
<name>A0A7G2C132_9TRYP</name>
<keyword evidence="4" id="KW-1185">Reference proteome</keyword>
<feature type="domain" description="PSP1 C-terminal" evidence="2">
    <location>
        <begin position="459"/>
        <end position="545"/>
    </location>
</feature>
<feature type="compositionally biased region" description="Polar residues" evidence="1">
    <location>
        <begin position="397"/>
        <end position="426"/>
    </location>
</feature>
<evidence type="ECO:0000313" key="3">
    <source>
        <dbReference type="EMBL" id="CAD2213024.1"/>
    </source>
</evidence>
<dbReference type="PANTHER" id="PTHR43830">
    <property type="entry name" value="PROTEIN PSP1"/>
    <property type="match status" value="1"/>
</dbReference>
<dbReference type="PANTHER" id="PTHR43830:SF21">
    <property type="entry name" value="PSP1 C-TERMINAL DOMAIN-CONTAINING PROTEIN"/>
    <property type="match status" value="1"/>
</dbReference>
<protein>
    <submittedName>
        <fullName evidence="3">PSP1 C-terminal conserved region containing protein, putative</fullName>
    </submittedName>
</protein>
<organism evidence="3 4">
    <name type="scientific">Angomonas deanei</name>
    <dbReference type="NCBI Taxonomy" id="59799"/>
    <lineage>
        <taxon>Eukaryota</taxon>
        <taxon>Discoba</taxon>
        <taxon>Euglenozoa</taxon>
        <taxon>Kinetoplastea</taxon>
        <taxon>Metakinetoplastina</taxon>
        <taxon>Trypanosomatida</taxon>
        <taxon>Trypanosomatidae</taxon>
        <taxon>Strigomonadinae</taxon>
        <taxon>Angomonas</taxon>
    </lineage>
</organism>
<dbReference type="Pfam" id="PF04468">
    <property type="entry name" value="PSP1"/>
    <property type="match status" value="1"/>
</dbReference>
<reference evidence="3 4" key="1">
    <citation type="submission" date="2020-08" db="EMBL/GenBank/DDBJ databases">
        <authorList>
            <person name="Newling K."/>
            <person name="Davey J."/>
            <person name="Forrester S."/>
        </authorList>
    </citation>
    <scope>NUCLEOTIDE SEQUENCE [LARGE SCALE GENOMIC DNA]</scope>
    <source>
        <strain evidence="4">Crithidia deanei Carvalho (ATCC PRA-265)</strain>
    </source>
</reference>
<evidence type="ECO:0000313" key="4">
    <source>
        <dbReference type="Proteomes" id="UP000515908"/>
    </source>
</evidence>
<feature type="compositionally biased region" description="Polar residues" evidence="1">
    <location>
        <begin position="264"/>
        <end position="275"/>
    </location>
</feature>
<dbReference type="InterPro" id="IPR007557">
    <property type="entry name" value="PSP1_C"/>
</dbReference>
<proteinExistence type="predicted"/>
<dbReference type="PROSITE" id="PS51411">
    <property type="entry name" value="PSP1_C"/>
    <property type="match status" value="1"/>
</dbReference>
<sequence>MFSQQQQLLKISYNELSLALDRLRYKVQYSSTPRGNEADHFFNVNGTEQDPSSFNGMSSTPLRMNAFNPDGFSNLNSQKGTNNGNLARPAFMGNGVGSFPSAQGSGAGLDGINKGAFGNNNNNNNSAGVSTGVFGNGFGRNGTSTPPNKHLVLSGGQSPLEDPQQFHSDWSALSMVNQLQNGNMDGNQTSTGNHHHNGSPINNMMEMMASPQAAQKMPLEDLLSKFGCEPSPALNFEAFYEQLTREESLSSPSLNEPVVVDTPVSGQRNRSSVSPSLDVKDFVPVEMLPPIHERHLTTDVRARYEDGRPVVVSIEGGKPLDLSAHGIHKSTSCQTLVEFKRKRMIQYDSALYVKPGSYVIVGGDRGEDLGLVIYTWCEVPAGKTGGSTGLITDRISKSVSTDGTKETSPNDISNSNLSKSSTPNRDVTQKPPQDDAKNAVVGVGLTGSKLRRSVGVGSGVVLREASKEDVSQLHSVQAELERRAVDVCTGRILEHNLPMVIVDAEYQYDKKKLTFYYEAQQRMDFRELVRDLYKTFRARIWMELVEN</sequence>
<evidence type="ECO:0000259" key="2">
    <source>
        <dbReference type="PROSITE" id="PS51411"/>
    </source>
</evidence>
<feature type="region of interest" description="Disordered" evidence="1">
    <location>
        <begin position="246"/>
        <end position="275"/>
    </location>
</feature>
<evidence type="ECO:0000256" key="1">
    <source>
        <dbReference type="SAM" id="MobiDB-lite"/>
    </source>
</evidence>
<dbReference type="EMBL" id="LR877145">
    <property type="protein sequence ID" value="CAD2213024.1"/>
    <property type="molecule type" value="Genomic_DNA"/>
</dbReference>
<dbReference type="NCBIfam" id="NF041131">
    <property type="entry name" value="RicT_YaaT_fam"/>
    <property type="match status" value="1"/>
</dbReference>